<keyword evidence="2" id="KW-1185">Reference proteome</keyword>
<reference evidence="1" key="2">
    <citation type="submission" date="2021-10" db="EMBL/GenBank/DDBJ databases">
        <authorList>
            <person name="Piombo E."/>
        </authorList>
    </citation>
    <scope>NUCLEOTIDE SEQUENCE</scope>
</reference>
<gene>
    <name evidence="1" type="ORF">CRV2_00017626</name>
</gene>
<evidence type="ECO:0000313" key="1">
    <source>
        <dbReference type="EMBL" id="CAG9955954.1"/>
    </source>
</evidence>
<comment type="caution">
    <text evidence="1">The sequence shown here is derived from an EMBL/GenBank/DDBJ whole genome shotgun (WGS) entry which is preliminary data.</text>
</comment>
<sequence>MAVEEVHSRDVDEAFDDWEITTDPQVPNMPPGEFDTPTMAVEEVHSRDVNEAFDDQEITKAEQIIRRWAPGDKIPFLCKEIKSSLALIAIAESHPELSKAKANIDSYLSLSEKTVNVDTLLGKNLDELGFGLPQEPPYEIWRTNICAIIQWVEQEYWQNKRKDIYDILFDGKLDRSKPEPPKIHPLIFFLKQRHPMLSYEKIAGVFESPSCVIDFLLWDIPIKEAQASNSNSSPQFELLQLWGSLFTPKVPFNAGQAYIKIPLPKRLQEEISRVGKTLRGCILTRTDTTEERNYYAFEQPREGPMLFKLICRYLIDTWETVEDFLVQACSVHLIKGTIRGAKGWAEIIVPTSNGSEPLPQHVWFNDQQEEWTLEYLFIKNELVSLSTLEPAQFHSINIQLSTR</sequence>
<organism evidence="1 2">
    <name type="scientific">Clonostachys rosea f. rosea IK726</name>
    <dbReference type="NCBI Taxonomy" id="1349383"/>
    <lineage>
        <taxon>Eukaryota</taxon>
        <taxon>Fungi</taxon>
        <taxon>Dikarya</taxon>
        <taxon>Ascomycota</taxon>
        <taxon>Pezizomycotina</taxon>
        <taxon>Sordariomycetes</taxon>
        <taxon>Hypocreomycetidae</taxon>
        <taxon>Hypocreales</taxon>
        <taxon>Bionectriaceae</taxon>
        <taxon>Clonostachys</taxon>
    </lineage>
</organism>
<evidence type="ECO:0000313" key="2">
    <source>
        <dbReference type="Proteomes" id="UP000836387"/>
    </source>
</evidence>
<proteinExistence type="predicted"/>
<dbReference type="EMBL" id="CADEHS020000642">
    <property type="protein sequence ID" value="CAG9955954.1"/>
    <property type="molecule type" value="Genomic_DNA"/>
</dbReference>
<dbReference type="Proteomes" id="UP000836387">
    <property type="component" value="Unassembled WGS sequence"/>
</dbReference>
<protein>
    <submittedName>
        <fullName evidence="1">Uncharacterized protein</fullName>
    </submittedName>
</protein>
<accession>A0ACA9UUJ5</accession>
<reference evidence="1" key="1">
    <citation type="submission" date="2020-04" db="EMBL/GenBank/DDBJ databases">
        <authorList>
            <person name="Broberg M."/>
        </authorList>
    </citation>
    <scope>NUCLEOTIDE SEQUENCE</scope>
</reference>
<name>A0ACA9UUJ5_BIOOC</name>